<accession>A0ABW0DYG2</accession>
<gene>
    <name evidence="2" type="ORF">ACFPWV_20825</name>
</gene>
<evidence type="ECO:0000313" key="3">
    <source>
        <dbReference type="Proteomes" id="UP001596035"/>
    </source>
</evidence>
<dbReference type="Proteomes" id="UP001596035">
    <property type="component" value="Unassembled WGS sequence"/>
</dbReference>
<reference evidence="3" key="1">
    <citation type="journal article" date="2019" name="Int. J. Syst. Evol. Microbiol.">
        <title>The Global Catalogue of Microorganisms (GCM) 10K type strain sequencing project: providing services to taxonomists for standard genome sequencing and annotation.</title>
        <authorList>
            <consortium name="The Broad Institute Genomics Platform"/>
            <consortium name="The Broad Institute Genome Sequencing Center for Infectious Disease"/>
            <person name="Wu L."/>
            <person name="Ma J."/>
        </authorList>
    </citation>
    <scope>NUCLEOTIDE SEQUENCE [LARGE SCALE GENOMIC DNA]</scope>
    <source>
        <strain evidence="3">CGMCC 4.7131</strain>
    </source>
</reference>
<evidence type="ECO:0000256" key="1">
    <source>
        <dbReference type="SAM" id="MobiDB-lite"/>
    </source>
</evidence>
<protein>
    <submittedName>
        <fullName evidence="2">Uncharacterized protein</fullName>
    </submittedName>
</protein>
<organism evidence="2 3">
    <name type="scientific">Streptomyces atrovirens</name>
    <dbReference type="NCBI Taxonomy" id="285556"/>
    <lineage>
        <taxon>Bacteria</taxon>
        <taxon>Bacillati</taxon>
        <taxon>Actinomycetota</taxon>
        <taxon>Actinomycetes</taxon>
        <taxon>Kitasatosporales</taxon>
        <taxon>Streptomycetaceae</taxon>
        <taxon>Streptomyces</taxon>
    </lineage>
</organism>
<dbReference type="RefSeq" id="WP_344568493.1">
    <property type="nucleotide sequence ID" value="NZ_BAAATG010000057.1"/>
</dbReference>
<feature type="region of interest" description="Disordered" evidence="1">
    <location>
        <begin position="1"/>
        <end position="24"/>
    </location>
</feature>
<comment type="caution">
    <text evidence="2">The sequence shown here is derived from an EMBL/GenBank/DDBJ whole genome shotgun (WGS) entry which is preliminary data.</text>
</comment>
<dbReference type="EMBL" id="JBHSKN010000018">
    <property type="protein sequence ID" value="MFC5242328.1"/>
    <property type="molecule type" value="Genomic_DNA"/>
</dbReference>
<name>A0ABW0DYG2_9ACTN</name>
<keyword evidence="3" id="KW-1185">Reference proteome</keyword>
<evidence type="ECO:0000313" key="2">
    <source>
        <dbReference type="EMBL" id="MFC5242328.1"/>
    </source>
</evidence>
<sequence length="108" mass="11977">MVRDPYDVRPLPAEDPQVTPLSDEEEQRFRAILFSGLGNGIADRGRARFPAYAPQDRRRPVDVADRLTAHRGRRVLVEAEDECRLRLRLAGHATGAAARHGATDPVAP</sequence>
<proteinExistence type="predicted"/>